<keyword evidence="1" id="KW-0812">Transmembrane</keyword>
<keyword evidence="1" id="KW-0472">Membrane</keyword>
<feature type="transmembrane region" description="Helical" evidence="1">
    <location>
        <begin position="49"/>
        <end position="73"/>
    </location>
</feature>
<dbReference type="AlphaFoldDB" id="A0A9P5YBM1"/>
<name>A0A9P5YBM1_9AGAR</name>
<dbReference type="Proteomes" id="UP000807353">
    <property type="component" value="Unassembled WGS sequence"/>
</dbReference>
<accession>A0A9P5YBM1</accession>
<comment type="caution">
    <text evidence="2">The sequence shown here is derived from an EMBL/GenBank/DDBJ whole genome shotgun (WGS) entry which is preliminary data.</text>
</comment>
<dbReference type="EMBL" id="MU150252">
    <property type="protein sequence ID" value="KAF9464705.1"/>
    <property type="molecule type" value="Genomic_DNA"/>
</dbReference>
<keyword evidence="3" id="KW-1185">Reference proteome</keyword>
<gene>
    <name evidence="2" type="ORF">BDZ94DRAFT_460960</name>
</gene>
<protein>
    <submittedName>
        <fullName evidence="2">Uncharacterized protein</fullName>
    </submittedName>
</protein>
<evidence type="ECO:0000313" key="2">
    <source>
        <dbReference type="EMBL" id="KAF9464705.1"/>
    </source>
</evidence>
<organism evidence="2 3">
    <name type="scientific">Collybia nuda</name>
    <dbReference type="NCBI Taxonomy" id="64659"/>
    <lineage>
        <taxon>Eukaryota</taxon>
        <taxon>Fungi</taxon>
        <taxon>Dikarya</taxon>
        <taxon>Basidiomycota</taxon>
        <taxon>Agaricomycotina</taxon>
        <taxon>Agaricomycetes</taxon>
        <taxon>Agaricomycetidae</taxon>
        <taxon>Agaricales</taxon>
        <taxon>Tricholomatineae</taxon>
        <taxon>Clitocybaceae</taxon>
        <taxon>Collybia</taxon>
    </lineage>
</organism>
<evidence type="ECO:0000313" key="3">
    <source>
        <dbReference type="Proteomes" id="UP000807353"/>
    </source>
</evidence>
<keyword evidence="1" id="KW-1133">Transmembrane helix</keyword>
<evidence type="ECO:0000256" key="1">
    <source>
        <dbReference type="SAM" id="Phobius"/>
    </source>
</evidence>
<reference evidence="2" key="1">
    <citation type="submission" date="2020-11" db="EMBL/GenBank/DDBJ databases">
        <authorList>
            <consortium name="DOE Joint Genome Institute"/>
            <person name="Ahrendt S."/>
            <person name="Riley R."/>
            <person name="Andreopoulos W."/>
            <person name="Labutti K."/>
            <person name="Pangilinan J."/>
            <person name="Ruiz-Duenas F.J."/>
            <person name="Barrasa J.M."/>
            <person name="Sanchez-Garcia M."/>
            <person name="Camarero S."/>
            <person name="Miyauchi S."/>
            <person name="Serrano A."/>
            <person name="Linde D."/>
            <person name="Babiker R."/>
            <person name="Drula E."/>
            <person name="Ayuso-Fernandez I."/>
            <person name="Pacheco R."/>
            <person name="Padilla G."/>
            <person name="Ferreira P."/>
            <person name="Barriuso J."/>
            <person name="Kellner H."/>
            <person name="Castanera R."/>
            <person name="Alfaro M."/>
            <person name="Ramirez L."/>
            <person name="Pisabarro A.G."/>
            <person name="Kuo A."/>
            <person name="Tritt A."/>
            <person name="Lipzen A."/>
            <person name="He G."/>
            <person name="Yan M."/>
            <person name="Ng V."/>
            <person name="Cullen D."/>
            <person name="Martin F."/>
            <person name="Rosso M.-N."/>
            <person name="Henrissat B."/>
            <person name="Hibbett D."/>
            <person name="Martinez A.T."/>
            <person name="Grigoriev I.V."/>
        </authorList>
    </citation>
    <scope>NUCLEOTIDE SEQUENCE</scope>
    <source>
        <strain evidence="2">CBS 247.69</strain>
    </source>
</reference>
<proteinExistence type="predicted"/>
<sequence length="79" mass="8889">MFVFAAKHVFDGIGARTILKIIYSATSRFFQTSHLITRLNPSSSELLHIPYHCYAGLISTCIAMLFMLSMWNVNSADFA</sequence>